<feature type="compositionally biased region" description="Low complexity" evidence="1">
    <location>
        <begin position="44"/>
        <end position="61"/>
    </location>
</feature>
<keyword evidence="2" id="KW-0732">Signal</keyword>
<evidence type="ECO:0000313" key="4">
    <source>
        <dbReference type="Proteomes" id="UP001179952"/>
    </source>
</evidence>
<evidence type="ECO:0008006" key="5">
    <source>
        <dbReference type="Google" id="ProtNLM"/>
    </source>
</evidence>
<evidence type="ECO:0000256" key="2">
    <source>
        <dbReference type="SAM" id="SignalP"/>
    </source>
</evidence>
<dbReference type="AlphaFoldDB" id="A0AAV9BTA8"/>
<reference evidence="3" key="1">
    <citation type="journal article" date="2023" name="Nat. Commun.">
        <title>Diploid and tetraploid genomes of Acorus and the evolution of monocots.</title>
        <authorList>
            <person name="Ma L."/>
            <person name="Liu K.W."/>
            <person name="Li Z."/>
            <person name="Hsiao Y.Y."/>
            <person name="Qi Y."/>
            <person name="Fu T."/>
            <person name="Tang G.D."/>
            <person name="Zhang D."/>
            <person name="Sun W.H."/>
            <person name="Liu D.K."/>
            <person name="Li Y."/>
            <person name="Chen G.Z."/>
            <person name="Liu X.D."/>
            <person name="Liao X.Y."/>
            <person name="Jiang Y.T."/>
            <person name="Yu X."/>
            <person name="Hao Y."/>
            <person name="Huang J."/>
            <person name="Zhao X.W."/>
            <person name="Ke S."/>
            <person name="Chen Y.Y."/>
            <person name="Wu W.L."/>
            <person name="Hsu J.L."/>
            <person name="Lin Y.F."/>
            <person name="Huang M.D."/>
            <person name="Li C.Y."/>
            <person name="Huang L."/>
            <person name="Wang Z.W."/>
            <person name="Zhao X."/>
            <person name="Zhong W.Y."/>
            <person name="Peng D.H."/>
            <person name="Ahmad S."/>
            <person name="Lan S."/>
            <person name="Zhang J.S."/>
            <person name="Tsai W.C."/>
            <person name="Van de Peer Y."/>
            <person name="Liu Z.J."/>
        </authorList>
    </citation>
    <scope>NUCLEOTIDE SEQUENCE</scope>
    <source>
        <strain evidence="3">SCP</strain>
    </source>
</reference>
<evidence type="ECO:0000313" key="3">
    <source>
        <dbReference type="EMBL" id="KAK1279501.1"/>
    </source>
</evidence>
<name>A0AAV9BTA8_ACOGR</name>
<comment type="caution">
    <text evidence="3">The sequence shown here is derived from an EMBL/GenBank/DDBJ whole genome shotgun (WGS) entry which is preliminary data.</text>
</comment>
<feature type="chain" id="PRO_5043675967" description="Transmembrane protein" evidence="2">
    <location>
        <begin position="25"/>
        <end position="122"/>
    </location>
</feature>
<sequence>MIVSSNPALLVFLFLFFLASSAIQKPTKPSQQHLRRTHSPTPPTKTSSASTTSTAAVESSPQTHPLNPLTGNGNGSLNGDVDGGSVSWWQCERRVGDVNDNVNDGIVKLCRGWLQECQLIEL</sequence>
<feature type="compositionally biased region" description="Polar residues" evidence="1">
    <location>
        <begin position="62"/>
        <end position="77"/>
    </location>
</feature>
<keyword evidence="4" id="KW-1185">Reference proteome</keyword>
<gene>
    <name evidence="3" type="ORF">QJS04_geneDACA017714</name>
</gene>
<protein>
    <recommendedName>
        <fullName evidence="5">Transmembrane protein</fullName>
    </recommendedName>
</protein>
<dbReference type="Proteomes" id="UP001179952">
    <property type="component" value="Unassembled WGS sequence"/>
</dbReference>
<reference evidence="3" key="2">
    <citation type="submission" date="2023-06" db="EMBL/GenBank/DDBJ databases">
        <authorList>
            <person name="Ma L."/>
            <person name="Liu K.-W."/>
            <person name="Li Z."/>
            <person name="Hsiao Y.-Y."/>
            <person name="Qi Y."/>
            <person name="Fu T."/>
            <person name="Tang G."/>
            <person name="Zhang D."/>
            <person name="Sun W.-H."/>
            <person name="Liu D.-K."/>
            <person name="Li Y."/>
            <person name="Chen G.-Z."/>
            <person name="Liu X.-D."/>
            <person name="Liao X.-Y."/>
            <person name="Jiang Y.-T."/>
            <person name="Yu X."/>
            <person name="Hao Y."/>
            <person name="Huang J."/>
            <person name="Zhao X.-W."/>
            <person name="Ke S."/>
            <person name="Chen Y.-Y."/>
            <person name="Wu W.-L."/>
            <person name="Hsu J.-L."/>
            <person name="Lin Y.-F."/>
            <person name="Huang M.-D."/>
            <person name="Li C.-Y."/>
            <person name="Huang L."/>
            <person name="Wang Z.-W."/>
            <person name="Zhao X."/>
            <person name="Zhong W.-Y."/>
            <person name="Peng D.-H."/>
            <person name="Ahmad S."/>
            <person name="Lan S."/>
            <person name="Zhang J.-S."/>
            <person name="Tsai W.-C."/>
            <person name="Van De Peer Y."/>
            <person name="Liu Z.-J."/>
        </authorList>
    </citation>
    <scope>NUCLEOTIDE SEQUENCE</scope>
    <source>
        <strain evidence="3">SCP</strain>
        <tissue evidence="3">Leaves</tissue>
    </source>
</reference>
<feature type="signal peptide" evidence="2">
    <location>
        <begin position="1"/>
        <end position="24"/>
    </location>
</feature>
<proteinExistence type="predicted"/>
<accession>A0AAV9BTA8</accession>
<evidence type="ECO:0000256" key="1">
    <source>
        <dbReference type="SAM" id="MobiDB-lite"/>
    </source>
</evidence>
<feature type="region of interest" description="Disordered" evidence="1">
    <location>
        <begin position="26"/>
        <end position="81"/>
    </location>
</feature>
<organism evidence="3 4">
    <name type="scientific">Acorus gramineus</name>
    <name type="common">Dwarf sweet flag</name>
    <dbReference type="NCBI Taxonomy" id="55184"/>
    <lineage>
        <taxon>Eukaryota</taxon>
        <taxon>Viridiplantae</taxon>
        <taxon>Streptophyta</taxon>
        <taxon>Embryophyta</taxon>
        <taxon>Tracheophyta</taxon>
        <taxon>Spermatophyta</taxon>
        <taxon>Magnoliopsida</taxon>
        <taxon>Liliopsida</taxon>
        <taxon>Acoraceae</taxon>
        <taxon>Acorus</taxon>
    </lineage>
</organism>
<dbReference type="EMBL" id="JAUJYN010000001">
    <property type="protein sequence ID" value="KAK1279501.1"/>
    <property type="molecule type" value="Genomic_DNA"/>
</dbReference>